<dbReference type="SUPFAM" id="SSF51445">
    <property type="entry name" value="(Trans)glycosidases"/>
    <property type="match status" value="1"/>
</dbReference>
<evidence type="ECO:0000256" key="3">
    <source>
        <dbReference type="ARBA" id="ARBA00003530"/>
    </source>
</evidence>
<dbReference type="FunFam" id="1.50.10.10:FF:000039">
    <property type="entry name" value="Glycogen debranching enzyme Gdb1, putative"/>
    <property type="match status" value="1"/>
</dbReference>
<comment type="catalytic activity">
    <reaction evidence="1">
        <text>Transfers a segment of a (1-&gt;4)-alpha-D-glucan to a new position in an acceptor, which may be glucose or a (1-&gt;4)-alpha-D-glucan.</text>
        <dbReference type="EC" id="2.4.1.25"/>
    </reaction>
</comment>
<evidence type="ECO:0000313" key="23">
    <source>
        <dbReference type="Proteomes" id="UP000829999"/>
    </source>
</evidence>
<dbReference type="PANTHER" id="PTHR10569:SF2">
    <property type="entry name" value="GLYCOGEN DEBRANCHING ENZYME"/>
    <property type="match status" value="1"/>
</dbReference>
<comment type="subcellular location">
    <subcellularLocation>
        <location evidence="4">Cytoplasm</location>
    </subcellularLocation>
</comment>
<evidence type="ECO:0000256" key="17">
    <source>
        <dbReference type="SAM" id="Coils"/>
    </source>
</evidence>
<evidence type="ECO:0000256" key="9">
    <source>
        <dbReference type="ARBA" id="ARBA00022676"/>
    </source>
</evidence>
<dbReference type="Gene3D" id="1.50.10.10">
    <property type="match status" value="1"/>
</dbReference>
<evidence type="ECO:0000313" key="24">
    <source>
        <dbReference type="RefSeq" id="XP_050557042.1"/>
    </source>
</evidence>
<dbReference type="InterPro" id="IPR012341">
    <property type="entry name" value="6hp_glycosidase-like_sf"/>
</dbReference>
<dbReference type="Pfam" id="PF14701">
    <property type="entry name" value="hDGE_amylase"/>
    <property type="match status" value="1"/>
</dbReference>
<dbReference type="SUPFAM" id="SSF48208">
    <property type="entry name" value="Six-hairpin glycosidases"/>
    <property type="match status" value="1"/>
</dbReference>
<evidence type="ECO:0000256" key="5">
    <source>
        <dbReference type="ARBA" id="ARBA00012560"/>
    </source>
</evidence>
<feature type="region of interest" description="Disordered" evidence="18">
    <location>
        <begin position="41"/>
        <end position="68"/>
    </location>
</feature>
<proteinExistence type="inferred from homology"/>
<dbReference type="Pfam" id="PF14702">
    <property type="entry name" value="hGDE_central"/>
    <property type="match status" value="1"/>
</dbReference>
<dbReference type="Gene3D" id="3.20.20.80">
    <property type="entry name" value="Glycosidases"/>
    <property type="match status" value="2"/>
</dbReference>
<dbReference type="GO" id="GO:0005737">
    <property type="term" value="C:cytoplasm"/>
    <property type="evidence" value="ECO:0007669"/>
    <property type="project" value="UniProtKB-SubCell"/>
</dbReference>
<dbReference type="EC" id="2.4.1.25" evidence="5"/>
<organism evidence="23 24">
    <name type="scientific">Spodoptera frugiperda</name>
    <name type="common">Fall armyworm</name>
    <dbReference type="NCBI Taxonomy" id="7108"/>
    <lineage>
        <taxon>Eukaryota</taxon>
        <taxon>Metazoa</taxon>
        <taxon>Ecdysozoa</taxon>
        <taxon>Arthropoda</taxon>
        <taxon>Hexapoda</taxon>
        <taxon>Insecta</taxon>
        <taxon>Pterygota</taxon>
        <taxon>Neoptera</taxon>
        <taxon>Endopterygota</taxon>
        <taxon>Lepidoptera</taxon>
        <taxon>Glossata</taxon>
        <taxon>Ditrysia</taxon>
        <taxon>Noctuoidea</taxon>
        <taxon>Noctuidae</taxon>
        <taxon>Amphipyrinae</taxon>
        <taxon>Spodoptera</taxon>
    </lineage>
</organism>
<keyword evidence="10" id="KW-0808">Transferase</keyword>
<comment type="function">
    <text evidence="3">Multifunctional enzyme acting as 1,4-alpha-D-glucan:1,4-alpha-D-glucan 4-alpha-D-glycosyltransferase and amylo-1,6-glucosidase in glycogen degradation.</text>
</comment>
<dbReference type="GO" id="GO:0005980">
    <property type="term" value="P:glycogen catabolic process"/>
    <property type="evidence" value="ECO:0007669"/>
    <property type="project" value="InterPro"/>
</dbReference>
<feature type="domain" description="Glycogen debranching enzyme central" evidence="22">
    <location>
        <begin position="834"/>
        <end position="1097"/>
    </location>
</feature>
<dbReference type="FunFam" id="3.20.20.80:FF:000070">
    <property type="entry name" value="GDB1p Glycogen debranching enzyme"/>
    <property type="match status" value="1"/>
</dbReference>
<evidence type="ECO:0000256" key="15">
    <source>
        <dbReference type="ARBA" id="ARBA00025780"/>
    </source>
</evidence>
<dbReference type="GO" id="GO:0005978">
    <property type="term" value="P:glycogen biosynthetic process"/>
    <property type="evidence" value="ECO:0007669"/>
    <property type="project" value="UniProtKB-KW"/>
</dbReference>
<dbReference type="GeneID" id="118281552"/>
<dbReference type="InterPro" id="IPR006421">
    <property type="entry name" value="Glycogen_debranch_met"/>
</dbReference>
<evidence type="ECO:0000259" key="20">
    <source>
        <dbReference type="Pfam" id="PF14699"/>
    </source>
</evidence>
<dbReference type="InterPro" id="IPR032792">
    <property type="entry name" value="AGL_glucanoTrfase"/>
</dbReference>
<dbReference type="RefSeq" id="XP_050557042.1">
    <property type="nucleotide sequence ID" value="XM_050701085.1"/>
</dbReference>
<evidence type="ECO:0000256" key="10">
    <source>
        <dbReference type="ARBA" id="ARBA00022679"/>
    </source>
</evidence>
<dbReference type="InterPro" id="IPR029436">
    <property type="entry name" value="AGL_euk_N"/>
</dbReference>
<evidence type="ECO:0000256" key="8">
    <source>
        <dbReference type="ARBA" id="ARBA00022490"/>
    </source>
</evidence>
<dbReference type="NCBIfam" id="TIGR01531">
    <property type="entry name" value="glyc_debranch"/>
    <property type="match status" value="1"/>
</dbReference>
<dbReference type="GO" id="GO:0004135">
    <property type="term" value="F:amylo-alpha-1,6-glucosidase activity"/>
    <property type="evidence" value="ECO:0007669"/>
    <property type="project" value="UniProtKB-EC"/>
</dbReference>
<dbReference type="InterPro" id="IPR010401">
    <property type="entry name" value="AGL/Gdb1"/>
</dbReference>
<evidence type="ECO:0000256" key="2">
    <source>
        <dbReference type="ARBA" id="ARBA00000927"/>
    </source>
</evidence>
<comment type="catalytic activity">
    <reaction evidence="2">
        <text>Hydrolysis of (1-&gt;6)-alpha-D-glucosidic branch linkages in glycogen phosphorylase limit dextrin.</text>
        <dbReference type="EC" id="3.2.1.33"/>
    </reaction>
</comment>
<feature type="compositionally biased region" description="Pro residues" evidence="18">
    <location>
        <begin position="57"/>
        <end position="66"/>
    </location>
</feature>
<dbReference type="InterPro" id="IPR032788">
    <property type="entry name" value="AGL_central"/>
</dbReference>
<dbReference type="InterPro" id="IPR032790">
    <property type="entry name" value="GDE_C"/>
</dbReference>
<evidence type="ECO:0000256" key="13">
    <source>
        <dbReference type="ARBA" id="ARBA00023268"/>
    </source>
</evidence>
<evidence type="ECO:0000256" key="7">
    <source>
        <dbReference type="ARBA" id="ARBA00020723"/>
    </source>
</evidence>
<feature type="domain" description="Eukaryotic glycogen debranching enzyme N-terminal" evidence="20">
    <location>
        <begin position="94"/>
        <end position="207"/>
    </location>
</feature>
<keyword evidence="14" id="KW-0326">Glycosidase</keyword>
<evidence type="ECO:0000256" key="1">
    <source>
        <dbReference type="ARBA" id="ARBA00000439"/>
    </source>
</evidence>
<dbReference type="Proteomes" id="UP000829999">
    <property type="component" value="Chromosome 20"/>
</dbReference>
<dbReference type="Pfam" id="PF06202">
    <property type="entry name" value="GDE_C"/>
    <property type="match status" value="1"/>
</dbReference>
<evidence type="ECO:0000256" key="11">
    <source>
        <dbReference type="ARBA" id="ARBA00022801"/>
    </source>
</evidence>
<evidence type="ECO:0000256" key="12">
    <source>
        <dbReference type="ARBA" id="ARBA00023056"/>
    </source>
</evidence>
<evidence type="ECO:0000256" key="14">
    <source>
        <dbReference type="ARBA" id="ARBA00023295"/>
    </source>
</evidence>
<evidence type="ECO:0000259" key="21">
    <source>
        <dbReference type="Pfam" id="PF14701"/>
    </source>
</evidence>
<keyword evidence="12" id="KW-0320">Glycogen biosynthesis</keyword>
<evidence type="ECO:0000259" key="19">
    <source>
        <dbReference type="Pfam" id="PF06202"/>
    </source>
</evidence>
<keyword evidence="23" id="KW-1185">Reference proteome</keyword>
<dbReference type="FunFam" id="3.20.20.80:FF:000108">
    <property type="entry name" value="glycogen debranching enzyme"/>
    <property type="match status" value="1"/>
</dbReference>
<keyword evidence="17" id="KW-0175">Coiled coil</keyword>
<evidence type="ECO:0000256" key="18">
    <source>
        <dbReference type="SAM" id="MobiDB-lite"/>
    </source>
</evidence>
<keyword evidence="8" id="KW-0963">Cytoplasm</keyword>
<evidence type="ECO:0000256" key="16">
    <source>
        <dbReference type="ARBA" id="ARBA00031477"/>
    </source>
</evidence>
<evidence type="ECO:0000256" key="6">
    <source>
        <dbReference type="ARBA" id="ARBA00012778"/>
    </source>
</evidence>
<dbReference type="InterPro" id="IPR008928">
    <property type="entry name" value="6-hairpin_glycosidase_sf"/>
</dbReference>
<dbReference type="InterPro" id="IPR017853">
    <property type="entry name" value="GH"/>
</dbReference>
<evidence type="ECO:0000256" key="4">
    <source>
        <dbReference type="ARBA" id="ARBA00004496"/>
    </source>
</evidence>
<reference evidence="24" key="1">
    <citation type="submission" date="2025-08" db="UniProtKB">
        <authorList>
            <consortium name="RefSeq"/>
        </authorList>
    </citation>
    <scope>IDENTIFICATION</scope>
    <source>
        <tissue evidence="24">Whole larval tissue</tissue>
    </source>
</reference>
<dbReference type="GO" id="GO:0004134">
    <property type="term" value="F:4-alpha-glucanotransferase activity"/>
    <property type="evidence" value="ECO:0007669"/>
    <property type="project" value="UniProtKB-EC"/>
</dbReference>
<name>A0A9R0F1D8_SPOFR</name>
<protein>
    <recommendedName>
        <fullName evidence="7">Glycogen debranching enzyme</fullName>
        <ecNumber evidence="5">2.4.1.25</ecNumber>
        <ecNumber evidence="6">3.2.1.33</ecNumber>
    </recommendedName>
    <alternativeName>
        <fullName evidence="16">Glycogen debrancher</fullName>
    </alternativeName>
</protein>
<dbReference type="OrthoDB" id="10248904at2759"/>
<keyword evidence="13" id="KW-0511">Multifunctional enzyme</keyword>
<dbReference type="PANTHER" id="PTHR10569">
    <property type="entry name" value="GLYCOGEN DEBRANCHING ENZYME"/>
    <property type="match status" value="1"/>
</dbReference>
<dbReference type="Pfam" id="PF14699">
    <property type="entry name" value="hGDE_N"/>
    <property type="match status" value="1"/>
</dbReference>
<feature type="region of interest" description="Disordered" evidence="18">
    <location>
        <begin position="798"/>
        <end position="823"/>
    </location>
</feature>
<keyword evidence="9" id="KW-0328">Glycosyltransferase</keyword>
<feature type="coiled-coil region" evidence="17">
    <location>
        <begin position="478"/>
        <end position="509"/>
    </location>
</feature>
<feature type="domain" description="Glycogen debranching enzyme glucanotransferase" evidence="21">
    <location>
        <begin position="214"/>
        <end position="668"/>
    </location>
</feature>
<evidence type="ECO:0000259" key="22">
    <source>
        <dbReference type="Pfam" id="PF14702"/>
    </source>
</evidence>
<feature type="domain" description="Glycogen debranching enzyme C-terminal" evidence="19">
    <location>
        <begin position="1189"/>
        <end position="1633"/>
    </location>
</feature>
<dbReference type="EC" id="3.2.1.33" evidence="6"/>
<dbReference type="CDD" id="cd11327">
    <property type="entry name" value="AmyAc_Glg_debranch_2"/>
    <property type="match status" value="1"/>
</dbReference>
<gene>
    <name evidence="24" type="primary">LOC118281552</name>
</gene>
<keyword evidence="11" id="KW-0378">Hydrolase</keyword>
<accession>A0A9R0F1D8</accession>
<sequence>MLHMVTREKSDYGRKVQEKAVIEKRQMAIERCAAAAAAASERPASPVGGAGSAGPAAPGPAAPGPAAPQTRLLTLEHGEHNDSTLYRFEKGCYLQFCPGPSLLGRKVFLYTNYVMSDNPEDDKNNEQAEFIRNQYYGLEWYREAEDEAEPEPAPLGTGLLLTDTDFYCQLRLARAGSFHYYFVYDNAESAVGPQGSGWFHVAPTLRVGPGGRDEIPLDGVMCHTVLAKCLGPLPRWEAALRVSREAGYNMLHFTPVQELGASRSSYSIANQLRLNPQFGADAGREPTFADVENVVSKMRTEWKMLSICDIVLNHTANETPWLSEHPEATYNCANCPHLRPAALLDALLARLTADVARGDHEPRGVPRAVTSEAHLDALRALLQTQVLPEARLHEMYMCNAPDLVQEFYFMARNKVPAPAAVGAGPVPGGPGAGSGPGAGPGELRLVADPQYRRLRATVDMDRALQLYNVYRAECYDEESRLKKCCEEFKRKLEQLNEAAADTLREHLRAAVDNVIAGVRYYRLQSDGPKIEEVSAKHPLVPRYFTWACSVESSSLGEVEAALYSDAGRHCMAHNGWVMDADPLQDFAARAAAARVYLRRELIAWGDSVKLRYGDKPEDSPFLWAHMREYVELTAEVFDGLRLDNCHSTPLHVAEYMLDCARNVKPDLYVVAELFTNSDHVDNIFVNRLGITSLIREALSAWDAHEQGRLLHRFGARPVGAFLRGPRRAAAPRVAHAMLLDQTHDNPSPLQKRTVFDVLPTAALVAAAACAGGSTRGLDELVPHAVHVVDEARLYAEWGEPEPERPRAGPDTGLLAPRAGPDTGLLAPRAGPDTGLLAARRALNELHVWLARAGYCEVFVDQMDADVVAVTRHDPVSRRSVVLVAFTCFGPPAGPRAPRPLRFEGDLEEIVLEACLRHVDHKSDGDPLRLPGAFTPHPRVISGLTEYECSVRRGVPLAQSGVFQAARNDGPHTELAFRALLPGTVVAVRVAPRAPQRAALAALQRSLASPAALGLAPALAELELVDFNVLLYRCDAEEREAGGGGVYDVPGHGPLVYAGLQGAAALLAQVAPADDLGHPLCDNLRAGDWLAEYCWRRLERAPRLQAVAARYRALLQPLAALPRFLQPAYFEALVSALYREVSRAALARLSAPRGAFSRALALTSVQLVGAVPSAPLPPCSPALAPPRGALASMSAGLPHFAVGYMRCWGRDTFVSLRGLLLLTGRYQDARMHILGFAACLRHGLVPNLLDGGARARYNCRDAVWWWLHSIVQYCSTAPAGAALLSEPVSRLYPADDADPAPPGAADQPLHDVMQEALDVHFQGLVYRERNAGRNIDAHMSDKGFNVQIGIDPETGFPFGGNDANCGTWMDKMGSSEAAGNRGKPATPRDGSAVELVGLAYSVLAWLAAQHRAARYPYPGVVRRHRDGSLTSWTWAQWAERIKHNFERHFWVPVAPSAADARPDLVHRRGIYKDTHGASRPWADYQLRCNFPIAMAVAPELFDPKHAWLALDNVEKLLLGPLGVKTLDPADWAYRGDYDNSNNGDDPSVAHGFNYHQGPEWVWPLGFYLRARLAFAQQAGRHARTLASAYAALAPLLAELRTSPWRGLPELTNAGGAYCSDSCRTQAWSSATVLEALHDLQLAARARPLAAD</sequence>
<comment type="similarity">
    <text evidence="15">Belongs to the glycogen debranching enzyme family.</text>
</comment>